<feature type="region of interest" description="Disordered" evidence="10">
    <location>
        <begin position="36"/>
        <end position="68"/>
    </location>
</feature>
<comment type="pathway">
    <text evidence="3">Secondary metabolite biosynthesis.</text>
</comment>
<comment type="subcellular location">
    <subcellularLocation>
        <location evidence="2">Membrane</location>
        <topology evidence="2">Multi-pass membrane protein</topology>
    </subcellularLocation>
    <subcellularLocation>
        <location evidence="9">Mitochondrion inner membrane</location>
        <topology evidence="9">Multi-pass membrane protein</topology>
        <orientation evidence="9">Matrix side</orientation>
    </subcellularLocation>
</comment>
<feature type="transmembrane region" description="Helical" evidence="9">
    <location>
        <begin position="221"/>
        <end position="238"/>
    </location>
</feature>
<keyword evidence="8 9" id="KW-0472">Membrane</keyword>
<keyword evidence="12" id="KW-1185">Reference proteome</keyword>
<reference evidence="11" key="2">
    <citation type="submission" date="2021-04" db="EMBL/GenBank/DDBJ databases">
        <authorList>
            <person name="Podell S."/>
        </authorList>
    </citation>
    <scope>NUCLEOTIDE SEQUENCE</scope>
    <source>
        <strain evidence="11">Hildebrandi</strain>
    </source>
</reference>
<sequence>MGPSSSLISGRKRLRYRVQSICHSPTFISWRRSFSTKQNSNSNKDTEEPQFPSKKTLNTTMIDDSPMTNSMNSDPTMATWVEDYLPVSMHPYAKLSRMDKPIGTWLLLWPCYWSTAMAAAVTTNFSTSTTTITTVGQMNLPSFFPDPYLLSLFTVGAFVMRGAGCTINDFWDQEFDKQVRRTATRPLASGQITSKHAIQWLAVQLGLGCGVLVSLPHTMYTFGWGVASLPLVVLYPLMKRYTKYPQLVLGFTFNWGCWMGWAATFGEMDYATIAPLYVSGIAWTMVYDTIYANQDKEDDAAIGLQSTALTFGSNGDEQQKRILHAFAALAYTSWLLSGYNLYVSDLASLNTTNLVALGVYGIGASSAYGHLIWQIQTADFNDPHNLAERFRSNSIVGAIIFVSIVAGNATAAATITTNLF</sequence>
<keyword evidence="6 9" id="KW-0812">Transmembrane</keyword>
<evidence type="ECO:0000256" key="3">
    <source>
        <dbReference type="ARBA" id="ARBA00005179"/>
    </source>
</evidence>
<reference evidence="11" key="1">
    <citation type="journal article" date="2021" name="Sci. Rep.">
        <title>Diploid genomic architecture of Nitzschia inconspicua, an elite biomass production diatom.</title>
        <authorList>
            <person name="Oliver A."/>
            <person name="Podell S."/>
            <person name="Pinowska A."/>
            <person name="Traller J.C."/>
            <person name="Smith S.R."/>
            <person name="McClure R."/>
            <person name="Beliaev A."/>
            <person name="Bohutskyi P."/>
            <person name="Hill E.A."/>
            <person name="Rabines A."/>
            <person name="Zheng H."/>
            <person name="Allen L.Z."/>
            <person name="Kuo A."/>
            <person name="Grigoriev I.V."/>
            <person name="Allen A.E."/>
            <person name="Hazlebeck D."/>
            <person name="Allen E.E."/>
        </authorList>
    </citation>
    <scope>NUCLEOTIDE SEQUENCE</scope>
    <source>
        <strain evidence="11">Hildebrandi</strain>
    </source>
</reference>
<dbReference type="FunFam" id="1.20.120.1780:FF:000001">
    <property type="entry name" value="4-hydroxybenzoate octaprenyltransferase"/>
    <property type="match status" value="1"/>
</dbReference>
<evidence type="ECO:0000256" key="8">
    <source>
        <dbReference type="ARBA" id="ARBA00023136"/>
    </source>
</evidence>
<feature type="transmembrane region" description="Helical" evidence="9">
    <location>
        <begin position="322"/>
        <end position="342"/>
    </location>
</feature>
<evidence type="ECO:0000313" key="12">
    <source>
        <dbReference type="Proteomes" id="UP000693970"/>
    </source>
</evidence>
<evidence type="ECO:0000313" key="11">
    <source>
        <dbReference type="EMBL" id="KAG7359285.1"/>
    </source>
</evidence>
<dbReference type="GO" id="GO:0005743">
    <property type="term" value="C:mitochondrial inner membrane"/>
    <property type="evidence" value="ECO:0007669"/>
    <property type="project" value="UniProtKB-SubCell"/>
</dbReference>
<dbReference type="AlphaFoldDB" id="A0A9K3LBC7"/>
<evidence type="ECO:0000256" key="10">
    <source>
        <dbReference type="SAM" id="MobiDB-lite"/>
    </source>
</evidence>
<comment type="caution">
    <text evidence="11">The sequence shown here is derived from an EMBL/GenBank/DDBJ whole genome shotgun (WGS) entry which is preliminary data.</text>
</comment>
<comment type="pathway">
    <text evidence="9">Cofactor biosynthesis; ubiquinone biosynthesis.</text>
</comment>
<dbReference type="GO" id="GO:0006744">
    <property type="term" value="P:ubiquinone biosynthetic process"/>
    <property type="evidence" value="ECO:0007669"/>
    <property type="project" value="UniProtKB-UniRule"/>
</dbReference>
<organism evidence="11 12">
    <name type="scientific">Nitzschia inconspicua</name>
    <dbReference type="NCBI Taxonomy" id="303405"/>
    <lineage>
        <taxon>Eukaryota</taxon>
        <taxon>Sar</taxon>
        <taxon>Stramenopiles</taxon>
        <taxon>Ochrophyta</taxon>
        <taxon>Bacillariophyta</taxon>
        <taxon>Bacillariophyceae</taxon>
        <taxon>Bacillariophycidae</taxon>
        <taxon>Bacillariales</taxon>
        <taxon>Bacillariaceae</taxon>
        <taxon>Nitzschia</taxon>
    </lineage>
</organism>
<evidence type="ECO:0000256" key="7">
    <source>
        <dbReference type="ARBA" id="ARBA00022989"/>
    </source>
</evidence>
<dbReference type="CDD" id="cd13959">
    <property type="entry name" value="PT_UbiA_COQ2"/>
    <property type="match status" value="1"/>
</dbReference>
<proteinExistence type="inferred from homology"/>
<dbReference type="PANTHER" id="PTHR11048:SF28">
    <property type="entry name" value="4-HYDROXYBENZOATE POLYPRENYLTRANSFERASE, MITOCHONDRIAL"/>
    <property type="match status" value="1"/>
</dbReference>
<dbReference type="OrthoDB" id="18170at2759"/>
<comment type="catalytic activity">
    <reaction evidence="9">
        <text>an all-trans-polyprenyl diphosphate + 4-hydroxybenzoate = a 4-hydroxy-3-(all-trans-polyprenyl)benzoate + diphosphate</text>
        <dbReference type="Rhea" id="RHEA:44504"/>
        <dbReference type="Rhea" id="RHEA-COMP:9514"/>
        <dbReference type="Rhea" id="RHEA-COMP:9564"/>
        <dbReference type="ChEBI" id="CHEBI:17879"/>
        <dbReference type="ChEBI" id="CHEBI:33019"/>
        <dbReference type="ChEBI" id="CHEBI:58914"/>
        <dbReference type="ChEBI" id="CHEBI:78396"/>
        <dbReference type="EC" id="2.5.1.39"/>
    </reaction>
</comment>
<protein>
    <recommendedName>
        <fullName evidence="9">4-hydroxybenzoate polyprenyltransferase, mitochondrial</fullName>
        <shortName evidence="9">4-HB polyprenyltransferase</shortName>
        <ecNumber evidence="9">2.5.1.39</ecNumber>
    </recommendedName>
    <alternativeName>
        <fullName evidence="9">Para-hydroxybenzoate--polyprenyltransferase</fullName>
        <shortName evidence="9">PHB:PPT</shortName>
        <shortName evidence="9">PHB:polyprenyltransferase</shortName>
    </alternativeName>
</protein>
<evidence type="ECO:0000256" key="5">
    <source>
        <dbReference type="ARBA" id="ARBA00022679"/>
    </source>
</evidence>
<keyword evidence="9" id="KW-0414">Isoprene biosynthesis</keyword>
<dbReference type="PANTHER" id="PTHR11048">
    <property type="entry name" value="PRENYLTRANSFERASES"/>
    <property type="match status" value="1"/>
</dbReference>
<evidence type="ECO:0000256" key="2">
    <source>
        <dbReference type="ARBA" id="ARBA00004141"/>
    </source>
</evidence>
<keyword evidence="5 9" id="KW-0808">Transferase</keyword>
<comment type="function">
    <text evidence="9">Catalyzes the prenylation of para-hydroxybenzoate (PHB) with an all-trans polyprenyl group. Mediates the second step in the final reaction sequence of coenzyme Q (CoQ) biosynthesis, which is the condensation of the polyisoprenoid side chain with PHB, generating the first membrane-bound Q intermediate.</text>
</comment>
<dbReference type="PROSITE" id="PS00943">
    <property type="entry name" value="UBIA"/>
    <property type="match status" value="1"/>
</dbReference>
<keyword evidence="9" id="KW-0496">Mitochondrion</keyword>
<dbReference type="InterPro" id="IPR000537">
    <property type="entry name" value="UbiA_prenyltransferase"/>
</dbReference>
<dbReference type="HAMAP" id="MF_01635">
    <property type="entry name" value="UbiA"/>
    <property type="match status" value="1"/>
</dbReference>
<dbReference type="FunFam" id="1.10.357.140:FF:000008">
    <property type="entry name" value="4-hydroxybenzoate octaprenyltransferase"/>
    <property type="match status" value="1"/>
</dbReference>
<evidence type="ECO:0000256" key="4">
    <source>
        <dbReference type="ARBA" id="ARBA00005985"/>
    </source>
</evidence>
<dbReference type="InterPro" id="IPR039653">
    <property type="entry name" value="Prenyltransferase"/>
</dbReference>
<dbReference type="NCBIfam" id="TIGR01474">
    <property type="entry name" value="ubiA_proteo"/>
    <property type="match status" value="1"/>
</dbReference>
<dbReference type="Pfam" id="PF01040">
    <property type="entry name" value="UbiA"/>
    <property type="match status" value="1"/>
</dbReference>
<evidence type="ECO:0000256" key="9">
    <source>
        <dbReference type="HAMAP-Rule" id="MF_03189"/>
    </source>
</evidence>
<accession>A0A9K3LBC7</accession>
<keyword evidence="7 9" id="KW-1133">Transmembrane helix</keyword>
<keyword evidence="9" id="KW-0999">Mitochondrion inner membrane</keyword>
<dbReference type="EC" id="2.5.1.39" evidence="9"/>
<evidence type="ECO:0000256" key="6">
    <source>
        <dbReference type="ARBA" id="ARBA00022692"/>
    </source>
</evidence>
<keyword evidence="9" id="KW-0831">Ubiquinone biosynthesis</keyword>
<gene>
    <name evidence="11" type="ORF">IV203_015874</name>
</gene>
<dbReference type="InterPro" id="IPR006370">
    <property type="entry name" value="HB_polyprenyltransferase-like"/>
</dbReference>
<dbReference type="GO" id="GO:0008412">
    <property type="term" value="F:4-hydroxybenzoate polyprenyltransferase activity"/>
    <property type="evidence" value="ECO:0007669"/>
    <property type="project" value="UniProtKB-EC"/>
</dbReference>
<dbReference type="EMBL" id="JAGRRH010000014">
    <property type="protein sequence ID" value="KAG7359285.1"/>
    <property type="molecule type" value="Genomic_DNA"/>
</dbReference>
<dbReference type="GO" id="GO:0008299">
    <property type="term" value="P:isoprenoid biosynthetic process"/>
    <property type="evidence" value="ECO:0007669"/>
    <property type="project" value="UniProtKB-UniRule"/>
</dbReference>
<dbReference type="InterPro" id="IPR030470">
    <property type="entry name" value="UbiA_prenylTrfase_CS"/>
</dbReference>
<name>A0A9K3LBC7_9STRA</name>
<feature type="transmembrane region" description="Helical" evidence="9">
    <location>
        <begin position="354"/>
        <end position="373"/>
    </location>
</feature>
<comment type="cofactor">
    <cofactor evidence="1 9">
        <name>Mg(2+)</name>
        <dbReference type="ChEBI" id="CHEBI:18420"/>
    </cofactor>
</comment>
<comment type="similarity">
    <text evidence="4 9">Belongs to the UbiA prenyltransferase family.</text>
</comment>
<feature type="transmembrane region" description="Helical" evidence="9">
    <location>
        <begin position="394"/>
        <end position="415"/>
    </location>
</feature>
<feature type="compositionally biased region" description="Polar residues" evidence="10">
    <location>
        <begin position="53"/>
        <end position="68"/>
    </location>
</feature>
<evidence type="ECO:0000256" key="1">
    <source>
        <dbReference type="ARBA" id="ARBA00001946"/>
    </source>
</evidence>
<dbReference type="Proteomes" id="UP000693970">
    <property type="component" value="Unassembled WGS sequence"/>
</dbReference>